<dbReference type="SUPFAM" id="SSF53474">
    <property type="entry name" value="alpha/beta-Hydrolases"/>
    <property type="match status" value="1"/>
</dbReference>
<evidence type="ECO:0000313" key="3">
    <source>
        <dbReference type="Proteomes" id="UP000178129"/>
    </source>
</evidence>
<sequence>MSYSVLQPHPLDGVQREGQPRGIYSAEGSYARYCVIPGSHVPDLGKFKEKNVGLIMFADETGFTHDNKMLADGFASAGYLTIMMSSALATPTNPLKTFDQNIDKAFNQFRSYRPQPVGSPKFRIVLAGYGRGIKMVLRLLARPDVPAYRFVAGYVASPLAVPAVTLSDYSAVTKPLTLAIAGFTDRGSTAGAMEREAIREALEQAYCAYQINLYSHVSDGFAWRRDLDSEPGKYAKKTTFVQALQWFKFHLFESS</sequence>
<protein>
    <recommendedName>
        <fullName evidence="1">Dienelactone hydrolase domain-containing protein</fullName>
    </recommendedName>
</protein>
<reference evidence="3" key="1">
    <citation type="submission" date="2016-03" db="EMBL/GenBank/DDBJ databases">
        <authorList>
            <person name="Ploux O."/>
        </authorList>
    </citation>
    <scope>NUCLEOTIDE SEQUENCE [LARGE SCALE GENOMIC DNA]</scope>
    <source>
        <strain evidence="3">UK7</strain>
    </source>
</reference>
<proteinExistence type="predicted"/>
<dbReference type="EMBL" id="FJUW01000012">
    <property type="protein sequence ID" value="CZS96214.1"/>
    <property type="molecule type" value="Genomic_DNA"/>
</dbReference>
<keyword evidence="3" id="KW-1185">Reference proteome</keyword>
<dbReference type="STRING" id="914237.A0A1E1KHG9"/>
<dbReference type="InterPro" id="IPR002925">
    <property type="entry name" value="Dienelactn_hydro"/>
</dbReference>
<organism evidence="2 3">
    <name type="scientific">Rhynchosporium graminicola</name>
    <dbReference type="NCBI Taxonomy" id="2792576"/>
    <lineage>
        <taxon>Eukaryota</taxon>
        <taxon>Fungi</taxon>
        <taxon>Dikarya</taxon>
        <taxon>Ascomycota</taxon>
        <taxon>Pezizomycotina</taxon>
        <taxon>Leotiomycetes</taxon>
        <taxon>Helotiales</taxon>
        <taxon>Ploettnerulaceae</taxon>
        <taxon>Rhynchosporium</taxon>
    </lineage>
</organism>
<dbReference type="AlphaFoldDB" id="A0A1E1KHG9"/>
<accession>A0A1E1KHG9</accession>
<feature type="domain" description="Dienelactone hydrolase" evidence="1">
    <location>
        <begin position="53"/>
        <end position="249"/>
    </location>
</feature>
<dbReference type="Pfam" id="PF01738">
    <property type="entry name" value="DLH"/>
    <property type="match status" value="1"/>
</dbReference>
<gene>
    <name evidence="2" type="ORF">RCO7_04991</name>
</gene>
<name>A0A1E1KHG9_9HELO</name>
<dbReference type="Gene3D" id="3.40.50.1820">
    <property type="entry name" value="alpha/beta hydrolase"/>
    <property type="match status" value="1"/>
</dbReference>
<evidence type="ECO:0000313" key="2">
    <source>
        <dbReference type="EMBL" id="CZS96214.1"/>
    </source>
</evidence>
<dbReference type="Proteomes" id="UP000178129">
    <property type="component" value="Unassembled WGS sequence"/>
</dbReference>
<evidence type="ECO:0000259" key="1">
    <source>
        <dbReference type="Pfam" id="PF01738"/>
    </source>
</evidence>
<dbReference type="InParanoid" id="A0A1E1KHG9"/>
<dbReference type="InterPro" id="IPR029058">
    <property type="entry name" value="AB_hydrolase_fold"/>
</dbReference>
<dbReference type="GO" id="GO:0016787">
    <property type="term" value="F:hydrolase activity"/>
    <property type="evidence" value="ECO:0007669"/>
    <property type="project" value="InterPro"/>
</dbReference>
<comment type="caution">
    <text evidence="2">The sequence shown here is derived from an EMBL/GenBank/DDBJ whole genome shotgun (WGS) entry which is preliminary data.</text>
</comment>